<evidence type="ECO:0000256" key="1">
    <source>
        <dbReference type="ARBA" id="ARBA00004651"/>
    </source>
</evidence>
<keyword evidence="2" id="KW-1003">Cell membrane</keyword>
<dbReference type="NCBIfam" id="TIGR00765">
    <property type="entry name" value="yihY_not_rbn"/>
    <property type="match status" value="1"/>
</dbReference>
<reference evidence="7 8" key="1">
    <citation type="submission" date="2014-07" db="EMBL/GenBank/DDBJ databases">
        <authorList>
            <person name="McCorrison J."/>
            <person name="Sanka R."/>
            <person name="Torralba M."/>
            <person name="Gillis M."/>
            <person name="Haft D.H."/>
            <person name="Methe B."/>
            <person name="Sutton G."/>
            <person name="Nelson K.E."/>
        </authorList>
    </citation>
    <scope>NUCLEOTIDE SEQUENCE [LARGE SCALE GENOMIC DNA]</scope>
    <source>
        <strain evidence="7 8">DNF00882</strain>
    </source>
</reference>
<name>A0A096C3I0_9BACT</name>
<dbReference type="Proteomes" id="UP000029538">
    <property type="component" value="Unassembled WGS sequence"/>
</dbReference>
<dbReference type="InterPro" id="IPR017039">
    <property type="entry name" value="Virul_fac_BrkB"/>
</dbReference>
<feature type="transmembrane region" description="Helical" evidence="6">
    <location>
        <begin position="56"/>
        <end position="78"/>
    </location>
</feature>
<gene>
    <name evidence="7" type="ORF">HMPREF0654_04850</name>
</gene>
<feature type="transmembrane region" description="Helical" evidence="6">
    <location>
        <begin position="117"/>
        <end position="137"/>
    </location>
</feature>
<feature type="transmembrane region" description="Helical" evidence="6">
    <location>
        <begin position="202"/>
        <end position="221"/>
    </location>
</feature>
<evidence type="ECO:0000313" key="7">
    <source>
        <dbReference type="EMBL" id="KGF49532.1"/>
    </source>
</evidence>
<evidence type="ECO:0000313" key="8">
    <source>
        <dbReference type="Proteomes" id="UP000029538"/>
    </source>
</evidence>
<dbReference type="PANTHER" id="PTHR30213">
    <property type="entry name" value="INNER MEMBRANE PROTEIN YHJD"/>
    <property type="match status" value="1"/>
</dbReference>
<evidence type="ECO:0000256" key="2">
    <source>
        <dbReference type="ARBA" id="ARBA00022475"/>
    </source>
</evidence>
<proteinExistence type="predicted"/>
<evidence type="ECO:0000256" key="3">
    <source>
        <dbReference type="ARBA" id="ARBA00022692"/>
    </source>
</evidence>
<evidence type="ECO:0000256" key="4">
    <source>
        <dbReference type="ARBA" id="ARBA00022989"/>
    </source>
</evidence>
<evidence type="ECO:0000256" key="6">
    <source>
        <dbReference type="SAM" id="Phobius"/>
    </source>
</evidence>
<dbReference type="AlphaFoldDB" id="A0A096C3I0"/>
<feature type="transmembrane region" description="Helical" evidence="6">
    <location>
        <begin position="157"/>
        <end position="182"/>
    </location>
</feature>
<dbReference type="GO" id="GO:0005886">
    <property type="term" value="C:plasma membrane"/>
    <property type="evidence" value="ECO:0007669"/>
    <property type="project" value="UniProtKB-SubCell"/>
</dbReference>
<comment type="caution">
    <text evidence="7">The sequence shown here is derived from an EMBL/GenBank/DDBJ whole genome shotgun (WGS) entry which is preliminary data.</text>
</comment>
<dbReference type="Pfam" id="PF03631">
    <property type="entry name" value="Virul_fac_BrkB"/>
    <property type="match status" value="1"/>
</dbReference>
<comment type="subcellular location">
    <subcellularLocation>
        <location evidence="1">Cell membrane</location>
        <topology evidence="1">Multi-pass membrane protein</topology>
    </subcellularLocation>
</comment>
<dbReference type="PANTHER" id="PTHR30213:SF0">
    <property type="entry name" value="UPF0761 MEMBRANE PROTEIN YIHY"/>
    <property type="match status" value="1"/>
</dbReference>
<protein>
    <submittedName>
        <fullName evidence="7">Uncharacterized protein</fullName>
    </submittedName>
</protein>
<organism evidence="7 8">
    <name type="scientific">Prevotella disiens DNF00882</name>
    <dbReference type="NCBI Taxonomy" id="1401075"/>
    <lineage>
        <taxon>Bacteria</taxon>
        <taxon>Pseudomonadati</taxon>
        <taxon>Bacteroidota</taxon>
        <taxon>Bacteroidia</taxon>
        <taxon>Bacteroidales</taxon>
        <taxon>Prevotellaceae</taxon>
        <taxon>Prevotella</taxon>
    </lineage>
</organism>
<dbReference type="EMBL" id="JRNR01000037">
    <property type="protein sequence ID" value="KGF49532.1"/>
    <property type="molecule type" value="Genomic_DNA"/>
</dbReference>
<keyword evidence="3 6" id="KW-0812">Transmembrane</keyword>
<feature type="transmembrane region" description="Helical" evidence="6">
    <location>
        <begin position="263"/>
        <end position="288"/>
    </location>
</feature>
<feature type="transmembrane region" description="Helical" evidence="6">
    <location>
        <begin position="233"/>
        <end position="251"/>
    </location>
</feature>
<accession>A0A096C3I0</accession>
<evidence type="ECO:0000256" key="5">
    <source>
        <dbReference type="ARBA" id="ARBA00023136"/>
    </source>
</evidence>
<keyword evidence="4 6" id="KW-1133">Transmembrane helix</keyword>
<keyword evidence="5 6" id="KW-0472">Membrane</keyword>
<sequence>MSMKIEDIKHFLTIGMWQTDINQSVKKSRLIGLLQRLYLAVKLYLEQGHVAAATELAFTTILAIVPIVAIIFGIANGFGFGTYIESVFRESFSAQPQVADWLINLTRSYLEHAQTGLFIGIGLVFMLYSVISLIHNIESVFDDIWQVKTARPISRIIVDYTAMMFLMPIGIIVMSGLSIFVFSYVEGLTQYLFVGTLTRFTFHYVVPWLILTVMFVVLYTFMPNAKIKIMKVICPAMLASFLMLCLQAVYIHGQIFLTSYNAIYGSLAALPLFMLWMQVSWHICLFCAELSYANQNLEYYEYLVQTSDVNHNDFLLMSAFMLSLICHRFSEGKKPYTAYELKNLTHIPIRVTVDILAKLCEIKLVSSNRATNSEDVTYTPTRDTDTITVGEMVDLLETLPKNKILFFDIRKHKDFDKQWLNTILKTHKTYLSDLSTIKIKDLKATDL</sequence>